<feature type="domain" description="DUF4349" evidence="5">
    <location>
        <begin position="63"/>
        <end position="271"/>
    </location>
</feature>
<dbReference type="Pfam" id="PF14257">
    <property type="entry name" value="DUF4349"/>
    <property type="match status" value="1"/>
</dbReference>
<keyword evidence="7" id="KW-1185">Reference proteome</keyword>
<keyword evidence="1" id="KW-0175">Coiled coil</keyword>
<reference evidence="6 7" key="1">
    <citation type="submission" date="2023-08" db="EMBL/GenBank/DDBJ databases">
        <authorList>
            <person name="Folkvardsen B D."/>
            <person name="Norman A."/>
        </authorList>
    </citation>
    <scope>NUCLEOTIDE SEQUENCE [LARGE SCALE GENOMIC DNA]</scope>
    <source>
        <strain evidence="6 7">Mu0053</strain>
    </source>
</reference>
<feature type="signal peptide" evidence="4">
    <location>
        <begin position="1"/>
        <end position="25"/>
    </location>
</feature>
<feature type="compositionally biased region" description="Low complexity" evidence="2">
    <location>
        <begin position="32"/>
        <end position="51"/>
    </location>
</feature>
<feature type="transmembrane region" description="Helical" evidence="3">
    <location>
        <begin position="251"/>
        <end position="276"/>
    </location>
</feature>
<evidence type="ECO:0000256" key="2">
    <source>
        <dbReference type="SAM" id="MobiDB-lite"/>
    </source>
</evidence>
<sequence length="300" mass="31684">MNSRRLSVLMLVLAALVVMTGCSGAQGPLRGSAPDAADSATAPAAPILPEHSGPPPSAPQPPRDVVKTASMRITVADTGAAADRAADIAADADGRVDSRTDDAGSGAGRAQSSVVLRVPADQLEAVLNELEALGFVQNADTRIEDVTTQRVDLDARITALQTSVDRLLAIMRDARDPEALIRAEDALSERQAELDSLRAQRAALGDRIAYSTVDVTFTAEQVGGPAPQRYEGFFGQVHRGWDTLADTAGHLWLLFGYLLPWLAALALVAAVGIGLVQALRRIPRLSNSSRSDSERPPQMP</sequence>
<keyword evidence="4" id="KW-0732">Signal</keyword>
<evidence type="ECO:0000259" key="5">
    <source>
        <dbReference type="Pfam" id="PF14257"/>
    </source>
</evidence>
<protein>
    <submittedName>
        <fullName evidence="6">DUF4349 domain-containing protein</fullName>
    </submittedName>
</protein>
<proteinExistence type="predicted"/>
<feature type="compositionally biased region" description="Pro residues" evidence="2">
    <location>
        <begin position="52"/>
        <end position="62"/>
    </location>
</feature>
<evidence type="ECO:0000313" key="6">
    <source>
        <dbReference type="EMBL" id="CAJ1507986.1"/>
    </source>
</evidence>
<evidence type="ECO:0000313" key="7">
    <source>
        <dbReference type="Proteomes" id="UP001190465"/>
    </source>
</evidence>
<accession>A0ABM9M0L4</accession>
<dbReference type="Proteomes" id="UP001190465">
    <property type="component" value="Chromosome"/>
</dbReference>
<keyword evidence="3" id="KW-1133">Transmembrane helix</keyword>
<feature type="chain" id="PRO_5045823221" evidence="4">
    <location>
        <begin position="26"/>
        <end position="300"/>
    </location>
</feature>
<evidence type="ECO:0000256" key="1">
    <source>
        <dbReference type="SAM" id="Coils"/>
    </source>
</evidence>
<dbReference type="InterPro" id="IPR025645">
    <property type="entry name" value="DUF4349"/>
</dbReference>
<feature type="coiled-coil region" evidence="1">
    <location>
        <begin position="180"/>
        <end position="207"/>
    </location>
</feature>
<organism evidence="6 7">
    <name type="scientific">[Mycobacterium] burgundiense</name>
    <dbReference type="NCBI Taxonomy" id="3064286"/>
    <lineage>
        <taxon>Bacteria</taxon>
        <taxon>Bacillati</taxon>
        <taxon>Actinomycetota</taxon>
        <taxon>Actinomycetes</taxon>
        <taxon>Mycobacteriales</taxon>
        <taxon>Mycobacteriaceae</taxon>
        <taxon>Mycolicibacterium</taxon>
    </lineage>
</organism>
<evidence type="ECO:0000256" key="4">
    <source>
        <dbReference type="SAM" id="SignalP"/>
    </source>
</evidence>
<evidence type="ECO:0000256" key="3">
    <source>
        <dbReference type="SAM" id="Phobius"/>
    </source>
</evidence>
<name>A0ABM9M0L4_9MYCO</name>
<keyword evidence="3" id="KW-0812">Transmembrane</keyword>
<gene>
    <name evidence="6" type="ORF">MU0053_003695</name>
</gene>
<feature type="region of interest" description="Disordered" evidence="2">
    <location>
        <begin position="28"/>
        <end position="64"/>
    </location>
</feature>
<keyword evidence="3" id="KW-0472">Membrane</keyword>
<dbReference type="PROSITE" id="PS51257">
    <property type="entry name" value="PROKAR_LIPOPROTEIN"/>
    <property type="match status" value="1"/>
</dbReference>
<dbReference type="EMBL" id="OY726397">
    <property type="protein sequence ID" value="CAJ1507986.1"/>
    <property type="molecule type" value="Genomic_DNA"/>
</dbReference>
<dbReference type="RefSeq" id="WP_308479059.1">
    <property type="nucleotide sequence ID" value="NZ_OY726397.1"/>
</dbReference>